<evidence type="ECO:0000256" key="1">
    <source>
        <dbReference type="SAM" id="Phobius"/>
    </source>
</evidence>
<keyword evidence="4" id="KW-1185">Reference proteome</keyword>
<reference evidence="4" key="1">
    <citation type="journal article" date="2019" name="Int. J. Syst. Evol. Microbiol.">
        <title>The Global Catalogue of Microorganisms (GCM) 10K type strain sequencing project: providing services to taxonomists for standard genome sequencing and annotation.</title>
        <authorList>
            <consortium name="The Broad Institute Genomics Platform"/>
            <consortium name="The Broad Institute Genome Sequencing Center for Infectious Disease"/>
            <person name="Wu L."/>
            <person name="Ma J."/>
        </authorList>
    </citation>
    <scope>NUCLEOTIDE SEQUENCE [LARGE SCALE GENOMIC DNA]</scope>
    <source>
        <strain evidence="4">CGMCC 1.12482</strain>
    </source>
</reference>
<name>A0ABQ1NV28_9GAMM</name>
<evidence type="ECO:0000259" key="2">
    <source>
        <dbReference type="Pfam" id="PF09990"/>
    </source>
</evidence>
<dbReference type="Pfam" id="PF09990">
    <property type="entry name" value="DUF2231"/>
    <property type="match status" value="1"/>
</dbReference>
<comment type="caution">
    <text evidence="3">The sequence shown here is derived from an EMBL/GenBank/DDBJ whole genome shotgun (WGS) entry which is preliminary data.</text>
</comment>
<feature type="transmembrane region" description="Helical" evidence="1">
    <location>
        <begin position="83"/>
        <end position="105"/>
    </location>
</feature>
<feature type="transmembrane region" description="Helical" evidence="1">
    <location>
        <begin position="117"/>
        <end position="141"/>
    </location>
</feature>
<evidence type="ECO:0000313" key="3">
    <source>
        <dbReference type="EMBL" id="GGC84656.1"/>
    </source>
</evidence>
<feature type="domain" description="DUF2231" evidence="2">
    <location>
        <begin position="14"/>
        <end position="148"/>
    </location>
</feature>
<dbReference type="Proteomes" id="UP000638188">
    <property type="component" value="Unassembled WGS sequence"/>
</dbReference>
<feature type="transmembrane region" description="Helical" evidence="1">
    <location>
        <begin position="52"/>
        <end position="71"/>
    </location>
</feature>
<keyword evidence="1" id="KW-0472">Membrane</keyword>
<dbReference type="InterPro" id="IPR019251">
    <property type="entry name" value="DUF2231_TM"/>
</dbReference>
<proteinExistence type="predicted"/>
<dbReference type="InterPro" id="IPR016923">
    <property type="entry name" value="UCP029509"/>
</dbReference>
<dbReference type="PIRSF" id="PIRSF029509">
    <property type="entry name" value="UCP029509"/>
    <property type="match status" value="1"/>
</dbReference>
<organism evidence="3 4">
    <name type="scientific">Halopseudomonas salina</name>
    <dbReference type="NCBI Taxonomy" id="1323744"/>
    <lineage>
        <taxon>Bacteria</taxon>
        <taxon>Pseudomonadati</taxon>
        <taxon>Pseudomonadota</taxon>
        <taxon>Gammaproteobacteria</taxon>
        <taxon>Pseudomonadales</taxon>
        <taxon>Pseudomonadaceae</taxon>
        <taxon>Halopseudomonas</taxon>
    </lineage>
</organism>
<evidence type="ECO:0000313" key="4">
    <source>
        <dbReference type="Proteomes" id="UP000638188"/>
    </source>
</evidence>
<accession>A0ABQ1NV28</accession>
<dbReference type="RefSeq" id="WP_150277821.1">
    <property type="nucleotide sequence ID" value="NZ_BMFF01000001.1"/>
</dbReference>
<feature type="transmembrane region" description="Helical" evidence="1">
    <location>
        <begin position="21"/>
        <end position="40"/>
    </location>
</feature>
<protein>
    <recommendedName>
        <fullName evidence="2">DUF2231 domain-containing protein</fullName>
    </recommendedName>
</protein>
<dbReference type="EMBL" id="BMFF01000001">
    <property type="protein sequence ID" value="GGC84656.1"/>
    <property type="molecule type" value="Genomic_DNA"/>
</dbReference>
<keyword evidence="1" id="KW-1133">Transmembrane helix</keyword>
<keyword evidence="1" id="KW-0812">Transmembrane</keyword>
<sequence length="159" mass="17300">MAEEKIRSKMSIHGHPIHPMLIHFPVAALLGLIGADIAYLVTGDFFWARLSLWLAGIGALGGWVSGFIGMLDLTIVAQIRSLITAWCHAILAVMMLSLATLNWLLRVGEPDLAIMPWGLYTSLLTGLLISLTSLLGGILVYDHAVGVSPEKMAERRENL</sequence>
<gene>
    <name evidence="3" type="ORF">GCM10007418_00590</name>
</gene>